<reference evidence="3" key="2">
    <citation type="submission" date="2020-04" db="EMBL/GenBank/DDBJ databases">
        <authorList>
            <consortium name="NCBI Genome Project"/>
        </authorList>
    </citation>
    <scope>NUCLEOTIDE SEQUENCE</scope>
    <source>
        <strain evidence="3">CBS 304.34</strain>
    </source>
</reference>
<dbReference type="GeneID" id="54461000"/>
<gene>
    <name evidence="1 3" type="ORF">BDZ99DRAFT_463560</name>
</gene>
<reference evidence="3" key="3">
    <citation type="submission" date="2025-04" db="UniProtKB">
        <authorList>
            <consortium name="RefSeq"/>
        </authorList>
    </citation>
    <scope>IDENTIFICATION</scope>
    <source>
        <strain evidence="3">CBS 304.34</strain>
    </source>
</reference>
<dbReference type="AlphaFoldDB" id="A0A6A6YPA9"/>
<reference evidence="1 3" key="1">
    <citation type="journal article" date="2020" name="Stud. Mycol.">
        <title>101 Dothideomycetes genomes: a test case for predicting lifestyles and emergence of pathogens.</title>
        <authorList>
            <person name="Haridas S."/>
            <person name="Albert R."/>
            <person name="Binder M."/>
            <person name="Bloem J."/>
            <person name="Labutti K."/>
            <person name="Salamov A."/>
            <person name="Andreopoulos B."/>
            <person name="Baker S."/>
            <person name="Barry K."/>
            <person name="Bills G."/>
            <person name="Bluhm B."/>
            <person name="Cannon C."/>
            <person name="Castanera R."/>
            <person name="Culley D."/>
            <person name="Daum C."/>
            <person name="Ezra D."/>
            <person name="Gonzalez J."/>
            <person name="Henrissat B."/>
            <person name="Kuo A."/>
            <person name="Liang C."/>
            <person name="Lipzen A."/>
            <person name="Lutzoni F."/>
            <person name="Magnuson J."/>
            <person name="Mondo S."/>
            <person name="Nolan M."/>
            <person name="Ohm R."/>
            <person name="Pangilinan J."/>
            <person name="Park H.-J."/>
            <person name="Ramirez L."/>
            <person name="Alfaro M."/>
            <person name="Sun H."/>
            <person name="Tritt A."/>
            <person name="Yoshinaga Y."/>
            <person name="Zwiers L.-H."/>
            <person name="Turgeon B."/>
            <person name="Goodwin S."/>
            <person name="Spatafora J."/>
            <person name="Crous P."/>
            <person name="Grigoriev I."/>
        </authorList>
    </citation>
    <scope>NUCLEOTIDE SEQUENCE</scope>
    <source>
        <strain evidence="1 3">CBS 304.34</strain>
    </source>
</reference>
<evidence type="ECO:0000313" key="2">
    <source>
        <dbReference type="Proteomes" id="UP000504636"/>
    </source>
</evidence>
<dbReference type="Proteomes" id="UP000504636">
    <property type="component" value="Unplaced"/>
</dbReference>
<dbReference type="Pfam" id="PF26639">
    <property type="entry name" value="Het-6_barrel"/>
    <property type="match status" value="1"/>
</dbReference>
<keyword evidence="2" id="KW-1185">Reference proteome</keyword>
<evidence type="ECO:0000313" key="3">
    <source>
        <dbReference type="RefSeq" id="XP_033576779.1"/>
    </source>
</evidence>
<sequence>MPLRDMTEYMKMANDWRSALPPHMSRVYSNHSEIDLNSSKNSSKDRLINEENVEYAITTFLTMLTAGKWNRLSEVARAQWYGRLGFRAECWPEDARDLINLQELSEEIDGCAGRSVIFTKSEKQGLAPPRARPGDLLVWFDGSDFPFVLRPAEKQDSSDQEYEIIGDIYVSNFDAAALMTDSLVHTTTFMIR</sequence>
<organism evidence="1">
    <name type="scientific">Mytilinidion resinicola</name>
    <dbReference type="NCBI Taxonomy" id="574789"/>
    <lineage>
        <taxon>Eukaryota</taxon>
        <taxon>Fungi</taxon>
        <taxon>Dikarya</taxon>
        <taxon>Ascomycota</taxon>
        <taxon>Pezizomycotina</taxon>
        <taxon>Dothideomycetes</taxon>
        <taxon>Pleosporomycetidae</taxon>
        <taxon>Mytilinidiales</taxon>
        <taxon>Mytilinidiaceae</taxon>
        <taxon>Mytilinidion</taxon>
    </lineage>
</organism>
<evidence type="ECO:0000313" key="1">
    <source>
        <dbReference type="EMBL" id="KAF2809815.1"/>
    </source>
</evidence>
<protein>
    <submittedName>
        <fullName evidence="1 3">Uncharacterized protein</fullName>
    </submittedName>
</protein>
<accession>A0A6A6YPA9</accession>
<dbReference type="OrthoDB" id="2157530at2759"/>
<dbReference type="RefSeq" id="XP_033576779.1">
    <property type="nucleotide sequence ID" value="XM_033720107.1"/>
</dbReference>
<name>A0A6A6YPA9_9PEZI</name>
<dbReference type="EMBL" id="MU003701">
    <property type="protein sequence ID" value="KAF2809815.1"/>
    <property type="molecule type" value="Genomic_DNA"/>
</dbReference>
<proteinExistence type="predicted"/>